<dbReference type="InterPro" id="IPR006311">
    <property type="entry name" value="TAT_signal"/>
</dbReference>
<keyword evidence="1" id="KW-0732">Signal</keyword>
<evidence type="ECO:0000313" key="4">
    <source>
        <dbReference type="Proteomes" id="UP000274097"/>
    </source>
</evidence>
<dbReference type="SUPFAM" id="SSF51004">
    <property type="entry name" value="C-terminal (heme d1) domain of cytochrome cd1-nitrite reductase"/>
    <property type="match status" value="1"/>
</dbReference>
<dbReference type="Proteomes" id="UP000274097">
    <property type="component" value="Unassembled WGS sequence"/>
</dbReference>
<dbReference type="EMBL" id="RFLX01000001">
    <property type="protein sequence ID" value="RMI27053.1"/>
    <property type="molecule type" value="Genomic_DNA"/>
</dbReference>
<evidence type="ECO:0000313" key="2">
    <source>
        <dbReference type="EMBL" id="RKK03086.1"/>
    </source>
</evidence>
<accession>A0A3A9JHH6</accession>
<proteinExistence type="predicted"/>
<dbReference type="InterPro" id="IPR015943">
    <property type="entry name" value="WD40/YVTN_repeat-like_dom_sf"/>
</dbReference>
<dbReference type="NCBIfam" id="TIGR02276">
    <property type="entry name" value="beta_rpt_yvtn"/>
    <property type="match status" value="1"/>
</dbReference>
<dbReference type="InterPro" id="IPR011048">
    <property type="entry name" value="Haem_d1_sf"/>
</dbReference>
<sequence>METRMTTSPIRQGLSRRQALGLFAGLLAAAKASPALAQGAAGTPAVVLSAKVGSGLYEIVFSRTTGLVHVAAAGTRGNSENAGILALDPKTLAVRGTIDLSDEPAFGLGLNDRTGILYTTNTRSGSVSAIDLKSGKTLAKLAKGEKAHVRQVVADEEKNRAFVSVPGFRGEASAVWVIDGAKNEIVQVIEGLSEGISALTLDAANNRLFGASLATNEVVEIGLADGKVARRFPAGGESSINIAYQPRGNRLFVTNQKSGTLTVLDAASGSLVKSIETGAGALGVTLAPNGTVYVTNRGAGTVSLVDGAKLEVIASLATGTHPNTVAIDRETGTAYVSNKARMAPRGQPPVEDPNGDTVSIIRA</sequence>
<dbReference type="InterPro" id="IPR011964">
    <property type="entry name" value="YVTN_b-propeller_repeat"/>
</dbReference>
<name>A0A3A9JHH6_9PROT</name>
<dbReference type="PANTHER" id="PTHR47197:SF3">
    <property type="entry name" value="DIHYDRO-HEME D1 DEHYDROGENASE"/>
    <property type="match status" value="1"/>
</dbReference>
<dbReference type="Proteomes" id="UP000278036">
    <property type="component" value="Unassembled WGS sequence"/>
</dbReference>
<dbReference type="AlphaFoldDB" id="A0A3A9JHH6"/>
<reference evidence="2 5" key="1">
    <citation type="submission" date="2018-09" db="EMBL/GenBank/DDBJ databases">
        <title>Roseomonas sp. nov., isolated from feces of Tibetan antelopes in the Qinghai-Tibet plateau, China.</title>
        <authorList>
            <person name="Tian Z."/>
        </authorList>
    </citation>
    <scope>NUCLEOTIDE SEQUENCE [LARGE SCALE GENOMIC DNA]</scope>
    <source>
        <strain evidence="3 4">Z23</strain>
        <strain evidence="2 5">Z24</strain>
    </source>
</reference>
<dbReference type="EMBL" id="RAQU01000106">
    <property type="protein sequence ID" value="RKK03086.1"/>
    <property type="molecule type" value="Genomic_DNA"/>
</dbReference>
<evidence type="ECO:0000313" key="3">
    <source>
        <dbReference type="EMBL" id="RMI27053.1"/>
    </source>
</evidence>
<dbReference type="FunCoup" id="A0A3A9JHH6">
    <property type="interactions" value="66"/>
</dbReference>
<dbReference type="PANTHER" id="PTHR47197">
    <property type="entry name" value="PROTEIN NIRF"/>
    <property type="match status" value="1"/>
</dbReference>
<dbReference type="PROSITE" id="PS51318">
    <property type="entry name" value="TAT"/>
    <property type="match status" value="1"/>
</dbReference>
<gene>
    <name evidence="2" type="ORF">D6Z83_16445</name>
    <name evidence="3" type="ORF">EBE87_01345</name>
</gene>
<organism evidence="2 5">
    <name type="scientific">Teichococcus wenyumeiae</name>
    <dbReference type="NCBI Taxonomy" id="2478470"/>
    <lineage>
        <taxon>Bacteria</taxon>
        <taxon>Pseudomonadati</taxon>
        <taxon>Pseudomonadota</taxon>
        <taxon>Alphaproteobacteria</taxon>
        <taxon>Acetobacterales</taxon>
        <taxon>Roseomonadaceae</taxon>
        <taxon>Roseomonas</taxon>
    </lineage>
</organism>
<comment type="caution">
    <text evidence="2">The sequence shown here is derived from an EMBL/GenBank/DDBJ whole genome shotgun (WGS) entry which is preliminary data.</text>
</comment>
<keyword evidence="4" id="KW-1185">Reference proteome</keyword>
<dbReference type="Gene3D" id="2.130.10.10">
    <property type="entry name" value="YVTN repeat-like/Quinoprotein amine dehydrogenase"/>
    <property type="match status" value="1"/>
</dbReference>
<dbReference type="InParanoid" id="A0A3A9JHH6"/>
<protein>
    <submittedName>
        <fullName evidence="2">YncE family protein</fullName>
    </submittedName>
</protein>
<dbReference type="OrthoDB" id="7767057at2"/>
<evidence type="ECO:0000313" key="5">
    <source>
        <dbReference type="Proteomes" id="UP000278036"/>
    </source>
</evidence>
<feature type="signal peptide" evidence="1">
    <location>
        <begin position="1"/>
        <end position="37"/>
    </location>
</feature>
<feature type="chain" id="PRO_5017475307" evidence="1">
    <location>
        <begin position="38"/>
        <end position="363"/>
    </location>
</feature>
<dbReference type="InterPro" id="IPR051200">
    <property type="entry name" value="Host-pathogen_enzymatic-act"/>
</dbReference>
<evidence type="ECO:0000256" key="1">
    <source>
        <dbReference type="SAM" id="SignalP"/>
    </source>
</evidence>